<reference evidence="2" key="1">
    <citation type="journal article" date="2019" name="Int. J. Syst. Evol. Microbiol.">
        <title>The Global Catalogue of Microorganisms (GCM) 10K type strain sequencing project: providing services to taxonomists for standard genome sequencing and annotation.</title>
        <authorList>
            <consortium name="The Broad Institute Genomics Platform"/>
            <consortium name="The Broad Institute Genome Sequencing Center for Infectious Disease"/>
            <person name="Wu L."/>
            <person name="Ma J."/>
        </authorList>
    </citation>
    <scope>NUCLEOTIDE SEQUENCE [LARGE SCALE GENOMIC DNA]</scope>
    <source>
        <strain evidence="2">JCM 18304</strain>
    </source>
</reference>
<name>A0ABP9SQ97_9ACTN</name>
<dbReference type="Proteomes" id="UP001501570">
    <property type="component" value="Unassembled WGS sequence"/>
</dbReference>
<proteinExistence type="predicted"/>
<organism evidence="1 2">
    <name type="scientific">Rugosimonospora acidiphila</name>
    <dbReference type="NCBI Taxonomy" id="556531"/>
    <lineage>
        <taxon>Bacteria</taxon>
        <taxon>Bacillati</taxon>
        <taxon>Actinomycetota</taxon>
        <taxon>Actinomycetes</taxon>
        <taxon>Micromonosporales</taxon>
        <taxon>Micromonosporaceae</taxon>
        <taxon>Rugosimonospora</taxon>
    </lineage>
</organism>
<protein>
    <submittedName>
        <fullName evidence="1">Uncharacterized protein</fullName>
    </submittedName>
</protein>
<sequence length="72" mass="7551">MALAADVGAFVGWSARITSGTVASRAATKRAIDGTISQTGSFTIRALASDPDRWARELSDPINSLASWTGIR</sequence>
<evidence type="ECO:0000313" key="1">
    <source>
        <dbReference type="EMBL" id="GAA5199471.1"/>
    </source>
</evidence>
<keyword evidence="2" id="KW-1185">Reference proteome</keyword>
<accession>A0ABP9SQ97</accession>
<comment type="caution">
    <text evidence="1">The sequence shown here is derived from an EMBL/GenBank/DDBJ whole genome shotgun (WGS) entry which is preliminary data.</text>
</comment>
<dbReference type="EMBL" id="BAABJQ010000037">
    <property type="protein sequence ID" value="GAA5199471.1"/>
    <property type="molecule type" value="Genomic_DNA"/>
</dbReference>
<evidence type="ECO:0000313" key="2">
    <source>
        <dbReference type="Proteomes" id="UP001501570"/>
    </source>
</evidence>
<gene>
    <name evidence="1" type="ORF">GCM10023322_75190</name>
</gene>